<name>A0A168EMC0_9CRUS</name>
<protein>
    <submittedName>
        <fullName evidence="1">Uncharacterized protein</fullName>
    </submittedName>
</protein>
<dbReference type="EMBL" id="LRGB01011298">
    <property type="protein sequence ID" value="KZS00196.1"/>
    <property type="molecule type" value="Genomic_DNA"/>
</dbReference>
<comment type="caution">
    <text evidence="1">The sequence shown here is derived from an EMBL/GenBank/DDBJ whole genome shotgun (WGS) entry which is preliminary data.</text>
</comment>
<keyword evidence="2" id="KW-1185">Reference proteome</keyword>
<accession>A0A168EMC0</accession>
<evidence type="ECO:0000313" key="1">
    <source>
        <dbReference type="EMBL" id="KZS00196.1"/>
    </source>
</evidence>
<reference evidence="1 2" key="1">
    <citation type="submission" date="2016-03" db="EMBL/GenBank/DDBJ databases">
        <title>EvidentialGene: Evidence-directed Construction of Genes on Genomes.</title>
        <authorList>
            <person name="Gilbert D.G."/>
            <person name="Choi J.-H."/>
            <person name="Mockaitis K."/>
            <person name="Colbourne J."/>
            <person name="Pfrender M."/>
        </authorList>
    </citation>
    <scope>NUCLEOTIDE SEQUENCE [LARGE SCALE GENOMIC DNA]</scope>
    <source>
        <strain evidence="1 2">Xinb3</strain>
        <tissue evidence="1">Complete organism</tissue>
    </source>
</reference>
<dbReference type="Proteomes" id="UP000076858">
    <property type="component" value="Unassembled WGS sequence"/>
</dbReference>
<proteinExistence type="predicted"/>
<sequence>MDSDQGGLVLRQIWDDTMTEAFVRMYTPDNYQSIEKGKVPTGTLPRRSTLSHTACATVPPMAYRPLSRTALPDPNKL</sequence>
<evidence type="ECO:0000313" key="2">
    <source>
        <dbReference type="Proteomes" id="UP000076858"/>
    </source>
</evidence>
<gene>
    <name evidence="1" type="ORF">APZ42_003607</name>
</gene>
<organism evidence="1 2">
    <name type="scientific">Daphnia magna</name>
    <dbReference type="NCBI Taxonomy" id="35525"/>
    <lineage>
        <taxon>Eukaryota</taxon>
        <taxon>Metazoa</taxon>
        <taxon>Ecdysozoa</taxon>
        <taxon>Arthropoda</taxon>
        <taxon>Crustacea</taxon>
        <taxon>Branchiopoda</taxon>
        <taxon>Diplostraca</taxon>
        <taxon>Cladocera</taxon>
        <taxon>Anomopoda</taxon>
        <taxon>Daphniidae</taxon>
        <taxon>Daphnia</taxon>
    </lineage>
</organism>
<dbReference type="AlphaFoldDB" id="A0A168EMC0"/>